<dbReference type="RefSeq" id="WP_004582871.1">
    <property type="nucleotide sequence ID" value="NZ_AP028878.1"/>
</dbReference>
<dbReference type="EMBL" id="APLQ01000008">
    <property type="protein sequence ID" value="ENO16931.1"/>
    <property type="molecule type" value="Genomic_DNA"/>
</dbReference>
<dbReference type="AlphaFoldDB" id="N6WZE4"/>
<name>N6WZE4_9GAMM</name>
<dbReference type="PATRIC" id="fig|626887.3.peg.306"/>
<dbReference type="HOGENOM" id="CLU_2771039_0_0_6"/>
<proteinExistence type="predicted"/>
<sequence length="69" mass="7840">MNIETIYEESPEERCLLEELERLKVEYSQAAAPILDRLCHLRSLRMPMYRISAADARHLGLPLASGDGP</sequence>
<keyword evidence="2" id="KW-1185">Reference proteome</keyword>
<evidence type="ECO:0000313" key="1">
    <source>
        <dbReference type="EMBL" id="ENO16931.1"/>
    </source>
</evidence>
<organism evidence="1 2">
    <name type="scientific">Marinobacter nanhaiticus D15-8W</name>
    <dbReference type="NCBI Taxonomy" id="626887"/>
    <lineage>
        <taxon>Bacteria</taxon>
        <taxon>Pseudomonadati</taxon>
        <taxon>Pseudomonadota</taxon>
        <taxon>Gammaproteobacteria</taxon>
        <taxon>Pseudomonadales</taxon>
        <taxon>Marinobacteraceae</taxon>
        <taxon>Marinobacter</taxon>
    </lineage>
</organism>
<evidence type="ECO:0000313" key="2">
    <source>
        <dbReference type="Proteomes" id="UP000013165"/>
    </source>
</evidence>
<accession>N6WZE4</accession>
<reference evidence="1 2" key="1">
    <citation type="journal article" date="2013" name="Genome Announc.">
        <title>Genome Sequence of the Polycyclic Aromatic Hydrocarbon-Degrading Bacterium Strain Marinobacter nanhaiticus D15-8WT.</title>
        <authorList>
            <person name="Cui Z."/>
            <person name="Gao W."/>
            <person name="Li Q."/>
            <person name="Xu G."/>
            <person name="Zheng L."/>
        </authorList>
    </citation>
    <scope>NUCLEOTIDE SEQUENCE [LARGE SCALE GENOMIC DNA]</scope>
    <source>
        <strain evidence="1 2">D15-8W</strain>
    </source>
</reference>
<dbReference type="Proteomes" id="UP000013165">
    <property type="component" value="Unassembled WGS sequence"/>
</dbReference>
<gene>
    <name evidence="1" type="ORF">J057_01630</name>
</gene>
<protein>
    <submittedName>
        <fullName evidence="1">Uncharacterized protein</fullName>
    </submittedName>
</protein>
<comment type="caution">
    <text evidence="1">The sequence shown here is derived from an EMBL/GenBank/DDBJ whole genome shotgun (WGS) entry which is preliminary data.</text>
</comment>